<gene>
    <name evidence="2" type="ORF">F7Q92_10735</name>
</gene>
<organism evidence="2 3">
    <name type="scientific">Ideonella dechloratans</name>
    <dbReference type="NCBI Taxonomy" id="36863"/>
    <lineage>
        <taxon>Bacteria</taxon>
        <taxon>Pseudomonadati</taxon>
        <taxon>Pseudomonadota</taxon>
        <taxon>Betaproteobacteria</taxon>
        <taxon>Burkholderiales</taxon>
        <taxon>Sphaerotilaceae</taxon>
        <taxon>Ideonella</taxon>
    </lineage>
</organism>
<protein>
    <submittedName>
        <fullName evidence="2">TIGR04438 family Trp-rich protein</fullName>
    </submittedName>
</protein>
<keyword evidence="1" id="KW-1133">Transmembrane helix</keyword>
<keyword evidence="3" id="KW-1185">Reference proteome</keyword>
<evidence type="ECO:0000256" key="1">
    <source>
        <dbReference type="SAM" id="Phobius"/>
    </source>
</evidence>
<dbReference type="OrthoDB" id="8689816at2"/>
<comment type="caution">
    <text evidence="2">The sequence shown here is derived from an EMBL/GenBank/DDBJ whole genome shotgun (WGS) entry which is preliminary data.</text>
</comment>
<dbReference type="NCBIfam" id="TIGR04438">
    <property type="entry name" value="small_Trp_rich"/>
    <property type="match status" value="1"/>
</dbReference>
<dbReference type="AlphaFoldDB" id="A0A643FD08"/>
<sequence>MAFVVLGVLLLVMKLAEWGPVAGWSWVWVLLPFGLALAWWGYADATGLTRRRAMDKDAARKEERRRRNIDAMGLGVKNSRRK</sequence>
<evidence type="ECO:0000313" key="3">
    <source>
        <dbReference type="Proteomes" id="UP000430120"/>
    </source>
</evidence>
<reference evidence="2 3" key="1">
    <citation type="submission" date="2019-09" db="EMBL/GenBank/DDBJ databases">
        <title>Draft genome sequences of 48 bacterial type strains from the CCUG.</title>
        <authorList>
            <person name="Tunovic T."/>
            <person name="Pineiro-Iglesias B."/>
            <person name="Unosson C."/>
            <person name="Inganas E."/>
            <person name="Ohlen M."/>
            <person name="Cardew S."/>
            <person name="Jensie-Markopoulos S."/>
            <person name="Salva-Serra F."/>
            <person name="Jaen-Luchoro D."/>
            <person name="Karlsson R."/>
            <person name="Svensson-Stadler L."/>
            <person name="Chun J."/>
            <person name="Moore E."/>
        </authorList>
    </citation>
    <scope>NUCLEOTIDE SEQUENCE [LARGE SCALE GENOMIC DNA]</scope>
    <source>
        <strain evidence="2 3">CCUG 30977</strain>
    </source>
</reference>
<evidence type="ECO:0000313" key="2">
    <source>
        <dbReference type="EMBL" id="KAB0582058.1"/>
    </source>
</evidence>
<feature type="transmembrane region" description="Helical" evidence="1">
    <location>
        <begin position="26"/>
        <end position="43"/>
    </location>
</feature>
<name>A0A643FD08_IDEDE</name>
<accession>A0A643FD08</accession>
<keyword evidence="1" id="KW-0812">Transmembrane</keyword>
<dbReference type="EMBL" id="VZPB01000022">
    <property type="protein sequence ID" value="KAB0582058.1"/>
    <property type="molecule type" value="Genomic_DNA"/>
</dbReference>
<dbReference type="RefSeq" id="WP_151124144.1">
    <property type="nucleotide sequence ID" value="NZ_CP088081.1"/>
</dbReference>
<dbReference type="Proteomes" id="UP000430120">
    <property type="component" value="Unassembled WGS sequence"/>
</dbReference>
<keyword evidence="1" id="KW-0472">Membrane</keyword>
<dbReference type="InterPro" id="IPR031044">
    <property type="entry name" value="Small_Trp_rich"/>
</dbReference>
<proteinExistence type="predicted"/>